<feature type="non-terminal residue" evidence="1">
    <location>
        <position position="1"/>
    </location>
</feature>
<feature type="non-terminal residue" evidence="1">
    <location>
        <position position="38"/>
    </location>
</feature>
<dbReference type="EMBL" id="BDIP01007147">
    <property type="protein sequence ID" value="GIQ91099.1"/>
    <property type="molecule type" value="Genomic_DNA"/>
</dbReference>
<evidence type="ECO:0000313" key="2">
    <source>
        <dbReference type="Proteomes" id="UP000265618"/>
    </source>
</evidence>
<accession>A0A9K3DBZ9</accession>
<evidence type="ECO:0000313" key="1">
    <source>
        <dbReference type="EMBL" id="GIQ91099.1"/>
    </source>
</evidence>
<protein>
    <submittedName>
        <fullName evidence="1">Uncharacterized protein</fullName>
    </submittedName>
</protein>
<name>A0A9K3DBZ9_9EUKA</name>
<comment type="caution">
    <text evidence="1">The sequence shown here is derived from an EMBL/GenBank/DDBJ whole genome shotgun (WGS) entry which is preliminary data.</text>
</comment>
<dbReference type="AlphaFoldDB" id="A0A9K3DBZ9"/>
<keyword evidence="2" id="KW-1185">Reference proteome</keyword>
<gene>
    <name evidence="1" type="ORF">KIPB_014185</name>
</gene>
<proteinExistence type="predicted"/>
<reference evidence="1 2" key="1">
    <citation type="journal article" date="2018" name="PLoS ONE">
        <title>The draft genome of Kipferlia bialata reveals reductive genome evolution in fornicate parasites.</title>
        <authorList>
            <person name="Tanifuji G."/>
            <person name="Takabayashi S."/>
            <person name="Kume K."/>
            <person name="Takagi M."/>
            <person name="Nakayama T."/>
            <person name="Kamikawa R."/>
            <person name="Inagaki Y."/>
            <person name="Hashimoto T."/>
        </authorList>
    </citation>
    <scope>NUCLEOTIDE SEQUENCE [LARGE SCALE GENOMIC DNA]</scope>
    <source>
        <strain evidence="1">NY0173</strain>
    </source>
</reference>
<organism evidence="1 2">
    <name type="scientific">Kipferlia bialata</name>
    <dbReference type="NCBI Taxonomy" id="797122"/>
    <lineage>
        <taxon>Eukaryota</taxon>
        <taxon>Metamonada</taxon>
        <taxon>Carpediemonas-like organisms</taxon>
        <taxon>Kipferlia</taxon>
    </lineage>
</organism>
<dbReference type="Proteomes" id="UP000265618">
    <property type="component" value="Unassembled WGS sequence"/>
</dbReference>
<sequence length="38" mass="4295">IRKLHTASTSSLPSDTAALQALLREKEQDIIDRDMEIK</sequence>